<reference evidence="14" key="1">
    <citation type="submission" date="2022-11" db="UniProtKB">
        <authorList>
            <consortium name="WormBaseParasite"/>
        </authorList>
    </citation>
    <scope>IDENTIFICATION</scope>
</reference>
<keyword evidence="8" id="KW-0594">Phospholipid biosynthesis</keyword>
<dbReference type="InterPro" id="IPR000462">
    <property type="entry name" value="CDP-OH_P_trans"/>
</dbReference>
<accession>A0A915ELQ7</accession>
<dbReference type="WBParaSite" id="jg7228">
    <property type="protein sequence ID" value="jg7228"/>
    <property type="gene ID" value="jg7228"/>
</dbReference>
<dbReference type="Pfam" id="PF01066">
    <property type="entry name" value="CDP-OH_P_transf"/>
    <property type="match status" value="1"/>
</dbReference>
<keyword evidence="3" id="KW-0808">Transferase</keyword>
<keyword evidence="9" id="KW-1208">Phospholipid metabolism</keyword>
<evidence type="ECO:0000256" key="11">
    <source>
        <dbReference type="ARBA" id="ARBA00047433"/>
    </source>
</evidence>
<dbReference type="InterPro" id="IPR050324">
    <property type="entry name" value="CDP-alcohol_PTase-I"/>
</dbReference>
<dbReference type="GO" id="GO:0005739">
    <property type="term" value="C:mitochondrion"/>
    <property type="evidence" value="ECO:0007669"/>
    <property type="project" value="TreeGrafter"/>
</dbReference>
<evidence type="ECO:0000256" key="1">
    <source>
        <dbReference type="ARBA" id="ARBA00004141"/>
    </source>
</evidence>
<dbReference type="EC" id="2.7.8.41" evidence="10"/>
<comment type="catalytic activity">
    <reaction evidence="11">
        <text>a CDP-1,2-diacyl-sn-glycerol + a 1,2-diacyl-sn-glycero-3-phospho-(1'-sn-glycerol) = a cardiolipin + CMP + H(+)</text>
        <dbReference type="Rhea" id="RHEA:32931"/>
        <dbReference type="ChEBI" id="CHEBI:15378"/>
        <dbReference type="ChEBI" id="CHEBI:58332"/>
        <dbReference type="ChEBI" id="CHEBI:60377"/>
        <dbReference type="ChEBI" id="CHEBI:62237"/>
        <dbReference type="ChEBI" id="CHEBI:64716"/>
        <dbReference type="EC" id="2.7.8.41"/>
    </reaction>
</comment>
<evidence type="ECO:0000256" key="3">
    <source>
        <dbReference type="ARBA" id="ARBA00022679"/>
    </source>
</evidence>
<evidence type="ECO:0000256" key="2">
    <source>
        <dbReference type="ARBA" id="ARBA00022516"/>
    </source>
</evidence>
<keyword evidence="5 12" id="KW-1133">Transmembrane helix</keyword>
<protein>
    <recommendedName>
        <fullName evidence="10">cardiolipin synthase (CMP-forming)</fullName>
        <ecNumber evidence="10">2.7.8.41</ecNumber>
    </recommendedName>
</protein>
<dbReference type="GO" id="GO:0032049">
    <property type="term" value="P:cardiolipin biosynthetic process"/>
    <property type="evidence" value="ECO:0007669"/>
    <property type="project" value="TreeGrafter"/>
</dbReference>
<evidence type="ECO:0000256" key="4">
    <source>
        <dbReference type="ARBA" id="ARBA00022692"/>
    </source>
</evidence>
<proteinExistence type="predicted"/>
<keyword evidence="4 12" id="KW-0812">Transmembrane</keyword>
<keyword evidence="7 12" id="KW-0472">Membrane</keyword>
<evidence type="ECO:0000256" key="12">
    <source>
        <dbReference type="SAM" id="Phobius"/>
    </source>
</evidence>
<feature type="transmembrane region" description="Helical" evidence="12">
    <location>
        <begin position="123"/>
        <end position="144"/>
    </location>
</feature>
<evidence type="ECO:0000256" key="6">
    <source>
        <dbReference type="ARBA" id="ARBA00023098"/>
    </source>
</evidence>
<evidence type="ECO:0000256" key="9">
    <source>
        <dbReference type="ARBA" id="ARBA00023264"/>
    </source>
</evidence>
<keyword evidence="2" id="KW-0444">Lipid biosynthesis</keyword>
<dbReference type="AlphaFoldDB" id="A0A915ELQ7"/>
<dbReference type="PANTHER" id="PTHR14269:SF60">
    <property type="entry name" value="CARDIOLIPIN SYNTHASE (CMP-FORMING)"/>
    <property type="match status" value="1"/>
</dbReference>
<evidence type="ECO:0000313" key="13">
    <source>
        <dbReference type="Proteomes" id="UP000887574"/>
    </source>
</evidence>
<evidence type="ECO:0000256" key="8">
    <source>
        <dbReference type="ARBA" id="ARBA00023209"/>
    </source>
</evidence>
<dbReference type="Gene3D" id="1.20.120.1760">
    <property type="match status" value="1"/>
</dbReference>
<sequence length="465" mass="51383">MLPMRSCRNLGHFAGGIVLVNRSLMTPTRLLKNLCSCEISVATTPSTYSIRPIGTSSQLYSLQRKKPSEILQRYRSERDKLRQKFKARIADVKDKIMTVPNGLCVLRICFTPVIGYLVVVESFLPACLLFAAAGFTDFLDGYIARRYPTQRSLFGSVLDPIADKFLISTLFVTLTYSHLIPVLLTIVVLSRDLLLVGGGFVRRYQMMESPVTLKRFFDPSISSVRVTPTATSKANTALQLSLVTLSLASPVLGFVDHPLLTVLGIVTAGTTICSGLQYVQGRGMIAAKKIRLRRNESSSSFTANLMATIRPLPAQMRSQSAIPMGSGLRPDSAMSFVNTTSSSTMSIKKASSLRRFYKRFSNAFLGHSSQSEAGTSDCDSKISIISAEQPMFYYVRSPTRQLAFGHMRIPPTQMNQVNRKSLEEEQSKKQLNEFYNNSTSSLIAKIFSIGVIFLTLVLLSKEALG</sequence>
<dbReference type="PANTHER" id="PTHR14269">
    <property type="entry name" value="CDP-DIACYLGLYCEROL--GLYCEROL-3-PHOSPHATE 3-PHOSPHATIDYLTRANSFERASE-RELATED"/>
    <property type="match status" value="1"/>
</dbReference>
<comment type="subcellular location">
    <subcellularLocation>
        <location evidence="1">Membrane</location>
        <topology evidence="1">Multi-pass membrane protein</topology>
    </subcellularLocation>
</comment>
<keyword evidence="6" id="KW-0443">Lipid metabolism</keyword>
<dbReference type="InterPro" id="IPR043130">
    <property type="entry name" value="CDP-OH_PTrfase_TM_dom"/>
</dbReference>
<feature type="transmembrane region" description="Helical" evidence="12">
    <location>
        <begin position="259"/>
        <end position="279"/>
    </location>
</feature>
<feature type="transmembrane region" description="Helical" evidence="12">
    <location>
        <begin position="442"/>
        <end position="460"/>
    </location>
</feature>
<organism evidence="13 14">
    <name type="scientific">Ditylenchus dipsaci</name>
    <dbReference type="NCBI Taxonomy" id="166011"/>
    <lineage>
        <taxon>Eukaryota</taxon>
        <taxon>Metazoa</taxon>
        <taxon>Ecdysozoa</taxon>
        <taxon>Nematoda</taxon>
        <taxon>Chromadorea</taxon>
        <taxon>Rhabditida</taxon>
        <taxon>Tylenchina</taxon>
        <taxon>Tylenchomorpha</taxon>
        <taxon>Sphaerularioidea</taxon>
        <taxon>Anguinidae</taxon>
        <taxon>Anguininae</taxon>
        <taxon>Ditylenchus</taxon>
    </lineage>
</organism>
<evidence type="ECO:0000256" key="5">
    <source>
        <dbReference type="ARBA" id="ARBA00022989"/>
    </source>
</evidence>
<dbReference type="GO" id="GO:0043337">
    <property type="term" value="F:cardiolipin synthase (CMP-forming)"/>
    <property type="evidence" value="ECO:0007669"/>
    <property type="project" value="UniProtKB-EC"/>
</dbReference>
<feature type="transmembrane region" description="Helical" evidence="12">
    <location>
        <begin position="165"/>
        <end position="189"/>
    </location>
</feature>
<name>A0A915ELQ7_9BILA</name>
<evidence type="ECO:0000256" key="7">
    <source>
        <dbReference type="ARBA" id="ARBA00023136"/>
    </source>
</evidence>
<dbReference type="GO" id="GO:0016020">
    <property type="term" value="C:membrane"/>
    <property type="evidence" value="ECO:0007669"/>
    <property type="project" value="UniProtKB-SubCell"/>
</dbReference>
<feature type="transmembrane region" description="Helical" evidence="12">
    <location>
        <begin position="96"/>
        <end position="117"/>
    </location>
</feature>
<evidence type="ECO:0000313" key="14">
    <source>
        <dbReference type="WBParaSite" id="jg7228"/>
    </source>
</evidence>
<dbReference type="Proteomes" id="UP000887574">
    <property type="component" value="Unplaced"/>
</dbReference>
<keyword evidence="13" id="KW-1185">Reference proteome</keyword>
<evidence type="ECO:0000256" key="10">
    <source>
        <dbReference type="ARBA" id="ARBA00039001"/>
    </source>
</evidence>